<sequence length="382" mass="42205">MTDPIAPSPVAPLPKARLKAWLPLLVGAILALSFLEYARTHILIKLADAGFGAETAGFAQRGQITQCSDAIDSDKCVATWTRAGKPPTVLWFGNSQLSGINRYRPGDVNAPELLRRALAARGKYLVTYSQPNANLTEEAIVWNAIAPVYRPKLLILPVCYDDIRELGVRETVGDFTERKGVVASLEAQRYWPVIAGSMQESLKAASPQVAEGHQSLQTRVEREATGFLARYWSLWRAKPSLRGTLGFAIHTLRNQMLGIHSTSKRPVDANVYRDRMELLDGMVADARAQGADVLLYVPPYRQDIDGPYPMAQYRAFKTELQALAKRHGAGFVDIDPIVPGPEWATVTDELFGFKEADFMHFTAAGHKRLAAGIDQTARRMGY</sequence>
<dbReference type="KEGG" id="spap:H3Z74_12730"/>
<dbReference type="AlphaFoldDB" id="A0A7H0LDD2"/>
<evidence type="ECO:0000313" key="3">
    <source>
        <dbReference type="Proteomes" id="UP000516148"/>
    </source>
</evidence>
<accession>A0A7H0LDD2</accession>
<feature type="transmembrane region" description="Helical" evidence="1">
    <location>
        <begin position="20"/>
        <end position="38"/>
    </location>
</feature>
<dbReference type="Proteomes" id="UP000516148">
    <property type="component" value="Chromosome"/>
</dbReference>
<keyword evidence="1" id="KW-0472">Membrane</keyword>
<keyword evidence="1" id="KW-0812">Transmembrane</keyword>
<gene>
    <name evidence="2" type="ORF">H3Z74_12730</name>
</gene>
<dbReference type="Gene3D" id="3.40.50.1110">
    <property type="entry name" value="SGNH hydrolase"/>
    <property type="match status" value="1"/>
</dbReference>
<evidence type="ECO:0000256" key="1">
    <source>
        <dbReference type="SAM" id="Phobius"/>
    </source>
</evidence>
<dbReference type="GO" id="GO:0016788">
    <property type="term" value="F:hydrolase activity, acting on ester bonds"/>
    <property type="evidence" value="ECO:0007669"/>
    <property type="project" value="UniProtKB-ARBA"/>
</dbReference>
<reference evidence="2 3" key="1">
    <citation type="submission" date="2020-09" db="EMBL/GenBank/DDBJ databases">
        <title>Sphingomonas sp., a new species isolated from pork steak.</title>
        <authorList>
            <person name="Heidler von Heilborn D."/>
        </authorList>
    </citation>
    <scope>NUCLEOTIDE SEQUENCE [LARGE SCALE GENOMIC DNA]</scope>
    <source>
        <strain evidence="3">S8-3T</strain>
    </source>
</reference>
<dbReference type="SUPFAM" id="SSF52266">
    <property type="entry name" value="SGNH hydrolase"/>
    <property type="match status" value="1"/>
</dbReference>
<dbReference type="RefSeq" id="WP_187760033.1">
    <property type="nucleotide sequence ID" value="NZ_CP061038.1"/>
</dbReference>
<dbReference type="InterPro" id="IPR036514">
    <property type="entry name" value="SGNH_hydro_sf"/>
</dbReference>
<dbReference type="EMBL" id="CP061038">
    <property type="protein sequence ID" value="QNQ07685.1"/>
    <property type="molecule type" value="Genomic_DNA"/>
</dbReference>
<organism evidence="2 3">
    <name type="scientific">Sphingomonas alpina</name>
    <dbReference type="NCBI Taxonomy" id="653931"/>
    <lineage>
        <taxon>Bacteria</taxon>
        <taxon>Pseudomonadati</taxon>
        <taxon>Pseudomonadota</taxon>
        <taxon>Alphaproteobacteria</taxon>
        <taxon>Sphingomonadales</taxon>
        <taxon>Sphingomonadaceae</taxon>
        <taxon>Sphingomonas</taxon>
    </lineage>
</organism>
<name>A0A7H0LDD2_9SPHN</name>
<keyword evidence="3" id="KW-1185">Reference proteome</keyword>
<evidence type="ECO:0000313" key="2">
    <source>
        <dbReference type="EMBL" id="QNQ07685.1"/>
    </source>
</evidence>
<protein>
    <submittedName>
        <fullName evidence="2">Uncharacterized protein</fullName>
    </submittedName>
</protein>
<proteinExistence type="predicted"/>
<keyword evidence="1" id="KW-1133">Transmembrane helix</keyword>